<accession>A0ABY5Z138</accession>
<proteinExistence type="predicted"/>
<protein>
    <submittedName>
        <fullName evidence="1">Uncharacterized protein</fullName>
    </submittedName>
</protein>
<keyword evidence="2" id="KW-1185">Reference proteome</keyword>
<dbReference type="RefSeq" id="WP_260724145.1">
    <property type="nucleotide sequence ID" value="NZ_BAAABS010000052.1"/>
</dbReference>
<organism evidence="1 2">
    <name type="scientific">Dactylosporangium roseum</name>
    <dbReference type="NCBI Taxonomy" id="47989"/>
    <lineage>
        <taxon>Bacteria</taxon>
        <taxon>Bacillati</taxon>
        <taxon>Actinomycetota</taxon>
        <taxon>Actinomycetes</taxon>
        <taxon>Micromonosporales</taxon>
        <taxon>Micromonosporaceae</taxon>
        <taxon>Dactylosporangium</taxon>
    </lineage>
</organism>
<gene>
    <name evidence="1" type="ORF">Drose_26900</name>
</gene>
<dbReference type="Proteomes" id="UP001058271">
    <property type="component" value="Chromosome"/>
</dbReference>
<dbReference type="EMBL" id="CP073721">
    <property type="protein sequence ID" value="UWZ34798.1"/>
    <property type="molecule type" value="Genomic_DNA"/>
</dbReference>
<name>A0ABY5Z138_9ACTN</name>
<sequence length="281" mass="31508">MLDKPVTGRIFFEQVIHDNLDLGRPDHVGLVFNRRIHNGRKQHTPGQFRTRIITSGVTPSLHVDYKHATIKQYHKEGRALRTETTINDPGDFNLRKGLTNLTALREVGFTANRRLLHVEHISHDPATGAEAFTTVTTPSNTNGQHAAGLRFGDPRAQALLAVLLVFRLHPNGFTNAELRTHLTQLLGTNPATWTAGRATYDLRRLRLHGLIERIPHTHRYRVTDTGLHHAMFLTRVHDRLLRTGTAHHTDPDPPTPSPLHAATRAYDTALNQLTQHAGLAI</sequence>
<evidence type="ECO:0000313" key="2">
    <source>
        <dbReference type="Proteomes" id="UP001058271"/>
    </source>
</evidence>
<evidence type="ECO:0000313" key="1">
    <source>
        <dbReference type="EMBL" id="UWZ34798.1"/>
    </source>
</evidence>
<reference evidence="1" key="1">
    <citation type="submission" date="2021-04" db="EMBL/GenBank/DDBJ databases">
        <title>Biosynthetic gene clusters of Dactylosporangioum roseum.</title>
        <authorList>
            <person name="Hartkoorn R.C."/>
            <person name="Beaudoing E."/>
            <person name="Hot D."/>
            <person name="Moureu S."/>
        </authorList>
    </citation>
    <scope>NUCLEOTIDE SEQUENCE</scope>
    <source>
        <strain evidence="1">NRRL B-16295</strain>
    </source>
</reference>